<dbReference type="GO" id="GO:0046872">
    <property type="term" value="F:metal ion binding"/>
    <property type="evidence" value="ECO:0007669"/>
    <property type="project" value="UniProtKB-KW"/>
</dbReference>
<keyword evidence="5" id="KW-1185">Reference proteome</keyword>
<dbReference type="KEGG" id="cvr:CHLNCDRAFT_135693"/>
<dbReference type="RefSeq" id="XP_005846313.1">
    <property type="nucleotide sequence ID" value="XM_005846251.1"/>
</dbReference>
<dbReference type="OrthoDB" id="512461at2759"/>
<keyword evidence="2" id="KW-0862">Zinc</keyword>
<dbReference type="InParanoid" id="E1ZIS9"/>
<evidence type="ECO:0000256" key="2">
    <source>
        <dbReference type="ARBA" id="ARBA00022833"/>
    </source>
</evidence>
<name>E1ZIS9_CHLVA</name>
<dbReference type="Pfam" id="PF03226">
    <property type="entry name" value="Yippee-Mis18"/>
    <property type="match status" value="1"/>
</dbReference>
<dbReference type="Proteomes" id="UP000008141">
    <property type="component" value="Unassembled WGS sequence"/>
</dbReference>
<accession>E1ZIS9</accession>
<evidence type="ECO:0000313" key="4">
    <source>
        <dbReference type="EMBL" id="EFN54211.1"/>
    </source>
</evidence>
<organism evidence="5">
    <name type="scientific">Chlorella variabilis</name>
    <name type="common">Green alga</name>
    <dbReference type="NCBI Taxonomy" id="554065"/>
    <lineage>
        <taxon>Eukaryota</taxon>
        <taxon>Viridiplantae</taxon>
        <taxon>Chlorophyta</taxon>
        <taxon>core chlorophytes</taxon>
        <taxon>Trebouxiophyceae</taxon>
        <taxon>Chlorellales</taxon>
        <taxon>Chlorellaceae</taxon>
        <taxon>Chlorella clade</taxon>
        <taxon>Chlorella</taxon>
    </lineage>
</organism>
<dbReference type="EMBL" id="GL433848">
    <property type="protein sequence ID" value="EFN54211.1"/>
    <property type="molecule type" value="Genomic_DNA"/>
</dbReference>
<dbReference type="InterPro" id="IPR004910">
    <property type="entry name" value="Yippee/Mis18/Cereblon"/>
</dbReference>
<evidence type="ECO:0000256" key="1">
    <source>
        <dbReference type="ARBA" id="ARBA00022723"/>
    </source>
</evidence>
<dbReference type="GeneID" id="17353828"/>
<dbReference type="InterPro" id="IPR034752">
    <property type="entry name" value="Mis18"/>
</dbReference>
<evidence type="ECO:0000313" key="5">
    <source>
        <dbReference type="Proteomes" id="UP000008141"/>
    </source>
</evidence>
<reference evidence="4 5" key="1">
    <citation type="journal article" date="2010" name="Plant Cell">
        <title>The Chlorella variabilis NC64A genome reveals adaptation to photosymbiosis, coevolution with viruses, and cryptic sex.</title>
        <authorList>
            <person name="Blanc G."/>
            <person name="Duncan G."/>
            <person name="Agarkova I."/>
            <person name="Borodovsky M."/>
            <person name="Gurnon J."/>
            <person name="Kuo A."/>
            <person name="Lindquist E."/>
            <person name="Lucas S."/>
            <person name="Pangilinan J."/>
            <person name="Polle J."/>
            <person name="Salamov A."/>
            <person name="Terry A."/>
            <person name="Yamada T."/>
            <person name="Dunigan D.D."/>
            <person name="Grigoriev I.V."/>
            <person name="Claverie J.M."/>
            <person name="Van Etten J.L."/>
        </authorList>
    </citation>
    <scope>NUCLEOTIDE SEQUENCE [LARGE SCALE GENOMIC DNA]</scope>
    <source>
        <strain evidence="4 5">NC64A</strain>
    </source>
</reference>
<protein>
    <recommendedName>
        <fullName evidence="3">Mis18 domain-containing protein</fullName>
    </recommendedName>
</protein>
<evidence type="ECO:0000259" key="3">
    <source>
        <dbReference type="PROSITE" id="PS51793"/>
    </source>
</evidence>
<keyword evidence="1" id="KW-0479">Metal-binding</keyword>
<dbReference type="AlphaFoldDB" id="E1ZIS9"/>
<feature type="domain" description="Mis18" evidence="3">
    <location>
        <begin position="13"/>
        <end position="110"/>
    </location>
</feature>
<dbReference type="PROSITE" id="PS51793">
    <property type="entry name" value="MIS18"/>
    <property type="match status" value="1"/>
</dbReference>
<sequence>MSITSTSLHTSGALVFQCAACKTILSDSREFVCTLTAPGPAAANYVAVKGVCDARVDRIAHTAEHTTHFSLCCAGCGGAVGRLYTEVPPALAPVCNLFCLEVSSCLSYELGSAEVRAPGGGCAPAVAQQQQQQQVGGPQLPGAGGDATLVLELLARVEHLEASLCTLQGMQVLHDAQLRTLPGYQVDGQFAEAVAAGGS</sequence>
<gene>
    <name evidence="4" type="ORF">CHLNCDRAFT_135693</name>
</gene>
<proteinExistence type="predicted"/>
<dbReference type="eggNOG" id="ENOG502R8T3">
    <property type="taxonomic scope" value="Eukaryota"/>
</dbReference>